<keyword evidence="4" id="KW-1185">Reference proteome</keyword>
<dbReference type="OrthoDB" id="5353914at2759"/>
<gene>
    <name evidence="3" type="ORF">N7496_001955</name>
</gene>
<dbReference type="GeneID" id="81434063"/>
<feature type="domain" description="Myb-like DNA-binding" evidence="2">
    <location>
        <begin position="17"/>
        <end position="66"/>
    </location>
</feature>
<reference evidence="3" key="1">
    <citation type="submission" date="2022-11" db="EMBL/GenBank/DDBJ databases">
        <authorList>
            <person name="Petersen C."/>
        </authorList>
    </citation>
    <scope>NUCLEOTIDE SEQUENCE</scope>
    <source>
        <strain evidence="3">IBT 29864</strain>
    </source>
</reference>
<feature type="region of interest" description="Disordered" evidence="1">
    <location>
        <begin position="73"/>
        <end position="116"/>
    </location>
</feature>
<name>A0A9W9VWX8_9EURO</name>
<dbReference type="RefSeq" id="XP_056561615.1">
    <property type="nucleotide sequence ID" value="XM_056694886.1"/>
</dbReference>
<proteinExistence type="predicted"/>
<sequence>MSSPSKEKGNVDDSPKDPMWFLINVIMSTQAKKLDGIDWAGLCQKMDIKSKGAAMKRYERLLGTYGLTTHYLPKQGVTTPGPGHKSAARSASTPTKKLGVSKRKGPSPEKDADKEV</sequence>
<evidence type="ECO:0000256" key="1">
    <source>
        <dbReference type="SAM" id="MobiDB-lite"/>
    </source>
</evidence>
<dbReference type="InterPro" id="IPR054505">
    <property type="entry name" value="Myb_DNA-bind_8"/>
</dbReference>
<dbReference type="EMBL" id="JAPZBS010000001">
    <property type="protein sequence ID" value="KAJ5390887.1"/>
    <property type="molecule type" value="Genomic_DNA"/>
</dbReference>
<evidence type="ECO:0000313" key="4">
    <source>
        <dbReference type="Proteomes" id="UP001147782"/>
    </source>
</evidence>
<dbReference type="Proteomes" id="UP001147782">
    <property type="component" value="Unassembled WGS sequence"/>
</dbReference>
<evidence type="ECO:0000259" key="2">
    <source>
        <dbReference type="Pfam" id="PF22980"/>
    </source>
</evidence>
<organism evidence="3 4">
    <name type="scientific">Penicillium cataractarum</name>
    <dbReference type="NCBI Taxonomy" id="2100454"/>
    <lineage>
        <taxon>Eukaryota</taxon>
        <taxon>Fungi</taxon>
        <taxon>Dikarya</taxon>
        <taxon>Ascomycota</taxon>
        <taxon>Pezizomycotina</taxon>
        <taxon>Eurotiomycetes</taxon>
        <taxon>Eurotiomycetidae</taxon>
        <taxon>Eurotiales</taxon>
        <taxon>Aspergillaceae</taxon>
        <taxon>Penicillium</taxon>
    </lineage>
</organism>
<evidence type="ECO:0000313" key="3">
    <source>
        <dbReference type="EMBL" id="KAJ5390887.1"/>
    </source>
</evidence>
<dbReference type="AlphaFoldDB" id="A0A9W9VWX8"/>
<dbReference type="Pfam" id="PF22980">
    <property type="entry name" value="Myb_DNA-bind_8"/>
    <property type="match status" value="1"/>
</dbReference>
<comment type="caution">
    <text evidence="3">The sequence shown here is derived from an EMBL/GenBank/DDBJ whole genome shotgun (WGS) entry which is preliminary data.</text>
</comment>
<feature type="compositionally biased region" description="Basic and acidic residues" evidence="1">
    <location>
        <begin position="106"/>
        <end position="116"/>
    </location>
</feature>
<accession>A0A9W9VWX8</accession>
<protein>
    <recommendedName>
        <fullName evidence="2">Myb-like DNA-binding domain-containing protein</fullName>
    </recommendedName>
</protein>
<reference evidence="3" key="2">
    <citation type="journal article" date="2023" name="IMA Fungus">
        <title>Comparative genomic study of the Penicillium genus elucidates a diverse pangenome and 15 lateral gene transfer events.</title>
        <authorList>
            <person name="Petersen C."/>
            <person name="Sorensen T."/>
            <person name="Nielsen M.R."/>
            <person name="Sondergaard T.E."/>
            <person name="Sorensen J.L."/>
            <person name="Fitzpatrick D.A."/>
            <person name="Frisvad J.C."/>
            <person name="Nielsen K.L."/>
        </authorList>
    </citation>
    <scope>NUCLEOTIDE SEQUENCE</scope>
    <source>
        <strain evidence="3">IBT 29864</strain>
    </source>
</reference>